<reference evidence="1" key="2">
    <citation type="journal article" date="2021" name="Genome Biol. Evol.">
        <title>Developing a high-quality reference genome for a parasitic bivalve with doubly uniparental inheritance (Bivalvia: Unionida).</title>
        <authorList>
            <person name="Smith C.H."/>
        </authorList>
    </citation>
    <scope>NUCLEOTIDE SEQUENCE</scope>
    <source>
        <strain evidence="1">CHS0354</strain>
        <tissue evidence="1">Mantle</tissue>
    </source>
</reference>
<keyword evidence="2" id="KW-1185">Reference proteome</keyword>
<reference evidence="1" key="1">
    <citation type="journal article" date="2021" name="Genome Biol. Evol.">
        <title>A High-Quality Reference Genome for a Parasitic Bivalve with Doubly Uniparental Inheritance (Bivalvia: Unionida).</title>
        <authorList>
            <person name="Smith C.H."/>
        </authorList>
    </citation>
    <scope>NUCLEOTIDE SEQUENCE</scope>
    <source>
        <strain evidence="1">CHS0354</strain>
    </source>
</reference>
<sequence length="220" mass="24865">MANIIPSGMERRIHIQQYNKLFSKELVFSLSIEQLYQSVFLPSVPYNRPLLSLPFLKHHQSVVSSTYHLFKQLQTLASPCNACNTISVTKIPSASMTIQDSNDTETTSHEGHFFKLEVPSEATENLHHSQYIIDSDMLMASSTTDELDVSTLLIDLANVSSLFEGRDENKIEMPRTSLSPEPISKPAITSHRPLTNDAIMYEKKMALVLNLKKKVSEERK</sequence>
<name>A0AAE0W5M8_9BIVA</name>
<proteinExistence type="predicted"/>
<gene>
    <name evidence="1" type="ORF">CHS0354_022204</name>
</gene>
<evidence type="ECO:0000313" key="1">
    <source>
        <dbReference type="EMBL" id="KAK3602416.1"/>
    </source>
</evidence>
<reference evidence="1" key="3">
    <citation type="submission" date="2023-05" db="EMBL/GenBank/DDBJ databases">
        <authorList>
            <person name="Smith C.H."/>
        </authorList>
    </citation>
    <scope>NUCLEOTIDE SEQUENCE</scope>
    <source>
        <strain evidence="1">CHS0354</strain>
        <tissue evidence="1">Mantle</tissue>
    </source>
</reference>
<dbReference type="Proteomes" id="UP001195483">
    <property type="component" value="Unassembled WGS sequence"/>
</dbReference>
<comment type="caution">
    <text evidence="1">The sequence shown here is derived from an EMBL/GenBank/DDBJ whole genome shotgun (WGS) entry which is preliminary data.</text>
</comment>
<dbReference type="AlphaFoldDB" id="A0AAE0W5M8"/>
<protein>
    <submittedName>
        <fullName evidence="1">Uncharacterized protein</fullName>
    </submittedName>
</protein>
<accession>A0AAE0W5M8</accession>
<organism evidence="1 2">
    <name type="scientific">Potamilus streckersoni</name>
    <dbReference type="NCBI Taxonomy" id="2493646"/>
    <lineage>
        <taxon>Eukaryota</taxon>
        <taxon>Metazoa</taxon>
        <taxon>Spiralia</taxon>
        <taxon>Lophotrochozoa</taxon>
        <taxon>Mollusca</taxon>
        <taxon>Bivalvia</taxon>
        <taxon>Autobranchia</taxon>
        <taxon>Heteroconchia</taxon>
        <taxon>Palaeoheterodonta</taxon>
        <taxon>Unionida</taxon>
        <taxon>Unionoidea</taxon>
        <taxon>Unionidae</taxon>
        <taxon>Ambleminae</taxon>
        <taxon>Lampsilini</taxon>
        <taxon>Potamilus</taxon>
    </lineage>
</organism>
<evidence type="ECO:0000313" key="2">
    <source>
        <dbReference type="Proteomes" id="UP001195483"/>
    </source>
</evidence>
<dbReference type="EMBL" id="JAEAOA010001343">
    <property type="protein sequence ID" value="KAK3602416.1"/>
    <property type="molecule type" value="Genomic_DNA"/>
</dbReference>